<evidence type="ECO:0000313" key="1">
    <source>
        <dbReference type="EMBL" id="VAW93038.1"/>
    </source>
</evidence>
<gene>
    <name evidence="1" type="ORF">MNBD_GAMMA22-591</name>
</gene>
<dbReference type="AlphaFoldDB" id="A0A3B0ZHS1"/>
<protein>
    <submittedName>
        <fullName evidence="1">Uncharacterized protein</fullName>
    </submittedName>
</protein>
<proteinExistence type="predicted"/>
<accession>A0A3B0ZHS1</accession>
<reference evidence="1" key="1">
    <citation type="submission" date="2018-06" db="EMBL/GenBank/DDBJ databases">
        <authorList>
            <person name="Zhirakovskaya E."/>
        </authorList>
    </citation>
    <scope>NUCLEOTIDE SEQUENCE</scope>
</reference>
<name>A0A3B0ZHS1_9ZZZZ</name>
<sequence length="79" mass="9087">MEVIKTLSPGVNGTKRYVKLYGDKLVCVRYRIEKSTGDRFTTIELIVDESLANDPTQSQELDVSTLKFLQERFSKKTEE</sequence>
<organism evidence="1">
    <name type="scientific">hydrothermal vent metagenome</name>
    <dbReference type="NCBI Taxonomy" id="652676"/>
    <lineage>
        <taxon>unclassified sequences</taxon>
        <taxon>metagenomes</taxon>
        <taxon>ecological metagenomes</taxon>
    </lineage>
</organism>
<dbReference type="EMBL" id="UOFS01000013">
    <property type="protein sequence ID" value="VAW93038.1"/>
    <property type="molecule type" value="Genomic_DNA"/>
</dbReference>